<comment type="catalytic activity">
    <reaction evidence="4">
        <text>a phosphate monoester + H2O = an alcohol + phosphate</text>
        <dbReference type="Rhea" id="RHEA:15017"/>
        <dbReference type="ChEBI" id="CHEBI:15377"/>
        <dbReference type="ChEBI" id="CHEBI:30879"/>
        <dbReference type="ChEBI" id="CHEBI:43474"/>
        <dbReference type="ChEBI" id="CHEBI:67140"/>
        <dbReference type="EC" id="3.1.3.2"/>
    </reaction>
</comment>
<evidence type="ECO:0000313" key="9">
    <source>
        <dbReference type="EMBL" id="KPV72576.1"/>
    </source>
</evidence>
<dbReference type="AlphaFoldDB" id="A0A0P9ETN2"/>
<dbReference type="EC" id="3.1.3.2" evidence="4"/>
<dbReference type="Pfam" id="PF00149">
    <property type="entry name" value="Metallophos"/>
    <property type="match status" value="1"/>
</dbReference>
<evidence type="ECO:0000313" key="10">
    <source>
        <dbReference type="Proteomes" id="UP000053890"/>
    </source>
</evidence>
<evidence type="ECO:0000259" key="6">
    <source>
        <dbReference type="Pfam" id="PF00149"/>
    </source>
</evidence>
<dbReference type="InterPro" id="IPR025733">
    <property type="entry name" value="PAPs_C"/>
</dbReference>
<name>A0A0P9ETN2_RHOGW</name>
<dbReference type="PANTHER" id="PTHR22953">
    <property type="entry name" value="ACID PHOSPHATASE RELATED"/>
    <property type="match status" value="1"/>
</dbReference>
<keyword evidence="3" id="KW-0325">Glycoprotein</keyword>
<dbReference type="InterPro" id="IPR004843">
    <property type="entry name" value="Calcineurin-like_PHP"/>
</dbReference>
<feature type="compositionally biased region" description="Polar residues" evidence="5">
    <location>
        <begin position="27"/>
        <end position="38"/>
    </location>
</feature>
<dbReference type="Gene3D" id="3.60.21.10">
    <property type="match status" value="1"/>
</dbReference>
<dbReference type="InterPro" id="IPR003961">
    <property type="entry name" value="FN3_dom"/>
</dbReference>
<proteinExistence type="inferred from homology"/>
<keyword evidence="1" id="KW-0732">Signal</keyword>
<evidence type="ECO:0000256" key="5">
    <source>
        <dbReference type="SAM" id="MobiDB-lite"/>
    </source>
</evidence>
<dbReference type="InterPro" id="IPR041792">
    <property type="entry name" value="MPP_PAP"/>
</dbReference>
<dbReference type="Gene3D" id="2.60.40.380">
    <property type="entry name" value="Purple acid phosphatase-like, N-terminal"/>
    <property type="match status" value="1"/>
</dbReference>
<feature type="region of interest" description="Disordered" evidence="5">
    <location>
        <begin position="16"/>
        <end position="38"/>
    </location>
</feature>
<dbReference type="EMBL" id="KQ474086">
    <property type="protein sequence ID" value="KPV72576.1"/>
    <property type="molecule type" value="Genomic_DNA"/>
</dbReference>
<reference evidence="9 10" key="1">
    <citation type="journal article" date="2015" name="Front. Microbiol.">
        <title>Genome sequence of the plant growth promoting endophytic yeast Rhodotorula graminis WP1.</title>
        <authorList>
            <person name="Firrincieli A."/>
            <person name="Otillar R."/>
            <person name="Salamov A."/>
            <person name="Schmutz J."/>
            <person name="Khan Z."/>
            <person name="Redman R.S."/>
            <person name="Fleck N.D."/>
            <person name="Lindquist E."/>
            <person name="Grigoriev I.V."/>
            <person name="Doty S.L."/>
        </authorList>
    </citation>
    <scope>NUCLEOTIDE SEQUENCE [LARGE SCALE GENOMIC DNA]</scope>
    <source>
        <strain evidence="9 10">WP1</strain>
    </source>
</reference>
<dbReference type="GeneID" id="28973330"/>
<dbReference type="PANTHER" id="PTHR22953:SF145">
    <property type="entry name" value="PURPLE ACID PHOSPHATASE"/>
    <property type="match status" value="1"/>
</dbReference>
<dbReference type="SUPFAM" id="SSF56300">
    <property type="entry name" value="Metallo-dependent phosphatases"/>
    <property type="match status" value="1"/>
</dbReference>
<dbReference type="GO" id="GO:0046872">
    <property type="term" value="F:metal ion binding"/>
    <property type="evidence" value="ECO:0007669"/>
    <property type="project" value="InterPro"/>
</dbReference>
<dbReference type="InterPro" id="IPR015914">
    <property type="entry name" value="PAPs_N"/>
</dbReference>
<evidence type="ECO:0000256" key="3">
    <source>
        <dbReference type="ARBA" id="ARBA00023180"/>
    </source>
</evidence>
<dbReference type="InterPro" id="IPR039331">
    <property type="entry name" value="PAPs-like"/>
</dbReference>
<dbReference type="CDD" id="cd00839">
    <property type="entry name" value="MPP_PAPs"/>
    <property type="match status" value="1"/>
</dbReference>
<organism evidence="9 10">
    <name type="scientific">Rhodotorula graminis (strain WP1)</name>
    <dbReference type="NCBI Taxonomy" id="578459"/>
    <lineage>
        <taxon>Eukaryota</taxon>
        <taxon>Fungi</taxon>
        <taxon>Dikarya</taxon>
        <taxon>Basidiomycota</taxon>
        <taxon>Pucciniomycotina</taxon>
        <taxon>Microbotryomycetes</taxon>
        <taxon>Sporidiobolales</taxon>
        <taxon>Sporidiobolaceae</taxon>
        <taxon>Rhodotorula</taxon>
    </lineage>
</organism>
<evidence type="ECO:0000256" key="1">
    <source>
        <dbReference type="ARBA" id="ARBA00022729"/>
    </source>
</evidence>
<evidence type="ECO:0000259" key="8">
    <source>
        <dbReference type="Pfam" id="PF16656"/>
    </source>
</evidence>
<dbReference type="InterPro" id="IPR029052">
    <property type="entry name" value="Metallo-depent_PP-like"/>
</dbReference>
<dbReference type="OMA" id="CKDVFEP"/>
<dbReference type="SUPFAM" id="SSF49363">
    <property type="entry name" value="Purple acid phosphatase, N-terminal domain"/>
    <property type="match status" value="1"/>
</dbReference>
<keyword evidence="10" id="KW-1185">Reference proteome</keyword>
<evidence type="ECO:0000259" key="7">
    <source>
        <dbReference type="Pfam" id="PF14008"/>
    </source>
</evidence>
<protein>
    <recommendedName>
        <fullName evidence="4">Purple acid phosphatase</fullName>
        <ecNumber evidence="4">3.1.3.2</ecNumber>
    </recommendedName>
</protein>
<dbReference type="GO" id="GO:0003993">
    <property type="term" value="F:acid phosphatase activity"/>
    <property type="evidence" value="ECO:0007669"/>
    <property type="project" value="UniProtKB-EC"/>
</dbReference>
<keyword evidence="2 4" id="KW-0378">Hydrolase</keyword>
<dbReference type="Proteomes" id="UP000053890">
    <property type="component" value="Unassembled WGS sequence"/>
</dbReference>
<comment type="similarity">
    <text evidence="4">Belongs to the metallophosphoesterase superfamily. Purple acid phosphatase family.</text>
</comment>
<dbReference type="OrthoDB" id="45007at2759"/>
<feature type="domain" description="Calcineurin-like phosphoesterase" evidence="6">
    <location>
        <begin position="92"/>
        <end position="362"/>
    </location>
</feature>
<feature type="domain" description="Purple acid phosphatase N-terminal" evidence="8">
    <location>
        <begin position="1"/>
        <end position="80"/>
    </location>
</feature>
<evidence type="ECO:0000256" key="4">
    <source>
        <dbReference type="RuleBase" id="RU361203"/>
    </source>
</evidence>
<evidence type="ECO:0000256" key="2">
    <source>
        <dbReference type="ARBA" id="ARBA00022801"/>
    </source>
</evidence>
<dbReference type="Pfam" id="PF14008">
    <property type="entry name" value="Metallophos_C"/>
    <property type="match status" value="1"/>
</dbReference>
<feature type="domain" description="Purple acid phosphatase C-terminal" evidence="7">
    <location>
        <begin position="384"/>
        <end position="445"/>
    </location>
</feature>
<dbReference type="InterPro" id="IPR008963">
    <property type="entry name" value="Purple_acid_Pase-like_N"/>
</dbReference>
<dbReference type="RefSeq" id="XP_018268625.1">
    <property type="nucleotide sequence ID" value="XM_018412881.1"/>
</dbReference>
<dbReference type="CDD" id="cd00063">
    <property type="entry name" value="FN3"/>
    <property type="match status" value="1"/>
</dbReference>
<accession>A0A0P9ETN2</accession>
<sequence length="472" mass="52567">MTVSWSTFNKQDSPTVLYGTSPDKLDQSASSNLSSTYPTSRTYNNHVKLEGLKPGTLYYYKVTGTNGYEAAYLPTFKFRTARPAGDDESFTIATFADLGLMGEDGLSTATGPFGGSAHATLEPGETNTIQSMLALADTYEFAVHVGDVGYADYALKEFVQGLWGSDNATTQPSRQDCMSEQFFDQMRPITAEKPWMVSPGNHEANCDNGGVTDKRANITYTDDWCLPGQTNFTWFGEHFKMPSYESAGRGNFWYSYDNGMVHFVSLTAETDLGNGLVGPIENSTNNVNGPFGSYQNEQVDWLKNDLASVNRTATPWVVASLHRPWLTNVEPDGLDYPAWQQAFETILYDGEVDLVQHGHVHTTELFQPQYNGTLDERGLDNPRAPLILVNGAAGHYDGLDEFPSDERVNGTLYANDSEFTWGRLTFHNRTHMTYELVASRNSSVIEHWTLVKQHELEKKGGERGRWCGKLKC</sequence>
<dbReference type="Pfam" id="PF16656">
    <property type="entry name" value="Pur_ac_phosph_N"/>
    <property type="match status" value="1"/>
</dbReference>
<gene>
    <name evidence="9" type="ORF">RHOBADRAFT_29715</name>
</gene>
<dbReference type="STRING" id="578459.A0A0P9ETN2"/>